<protein>
    <submittedName>
        <fullName evidence="1">Uncharacterized protein</fullName>
    </submittedName>
</protein>
<dbReference type="Proteomes" id="UP000004810">
    <property type="component" value="Unassembled WGS sequence"/>
</dbReference>
<organism evidence="1 2">
    <name type="scientific">Wuchereria bancrofti</name>
    <dbReference type="NCBI Taxonomy" id="6293"/>
    <lineage>
        <taxon>Eukaryota</taxon>
        <taxon>Metazoa</taxon>
        <taxon>Ecdysozoa</taxon>
        <taxon>Nematoda</taxon>
        <taxon>Chromadorea</taxon>
        <taxon>Rhabditida</taxon>
        <taxon>Spirurina</taxon>
        <taxon>Spiruromorpha</taxon>
        <taxon>Filarioidea</taxon>
        <taxon>Onchocercidae</taxon>
        <taxon>Wuchereria</taxon>
    </lineage>
</organism>
<name>J9DNJ5_WUCBA</name>
<evidence type="ECO:0000313" key="2">
    <source>
        <dbReference type="Proteomes" id="UP000004810"/>
    </source>
</evidence>
<dbReference type="Gene3D" id="3.50.50.60">
    <property type="entry name" value="FAD/NAD(P)-binding domain"/>
    <property type="match status" value="1"/>
</dbReference>
<proteinExistence type="predicted"/>
<sequence length="96" mass="10998">MLRAYGLNVQGLMVLLAERESVYRLLAQAKPDNLHKQTHKYSIDPRTRYISLEMAVQPHEISHLIDTDNPRNVETNKALPLRITKAADRVSGTYIK</sequence>
<comment type="caution">
    <text evidence="1">The sequence shown here is derived from an EMBL/GenBank/DDBJ whole genome shotgun (WGS) entry which is preliminary data.</text>
</comment>
<feature type="non-terminal residue" evidence="1">
    <location>
        <position position="96"/>
    </location>
</feature>
<dbReference type="InterPro" id="IPR036188">
    <property type="entry name" value="FAD/NAD-bd_sf"/>
</dbReference>
<dbReference type="AlphaFoldDB" id="J9DNJ5"/>
<accession>J9DNJ5</accession>
<dbReference type="EMBL" id="ADBV01019686">
    <property type="protein sequence ID" value="EJW71051.1"/>
    <property type="molecule type" value="Genomic_DNA"/>
</dbReference>
<evidence type="ECO:0000313" key="1">
    <source>
        <dbReference type="EMBL" id="EJW71051.1"/>
    </source>
</evidence>
<reference evidence="2" key="1">
    <citation type="submission" date="2012-08" db="EMBL/GenBank/DDBJ databases">
        <title>The Genome Sequence of Wuchereria bancrofti.</title>
        <authorList>
            <person name="Nutman T.B."/>
            <person name="Fink D.L."/>
            <person name="Russ C."/>
            <person name="Young S."/>
            <person name="Zeng Q."/>
            <person name="Koehrsen M."/>
            <person name="Alvarado L."/>
            <person name="Berlin A."/>
            <person name="Chapman S.B."/>
            <person name="Chen Z."/>
            <person name="Freedman E."/>
            <person name="Gellesch M."/>
            <person name="Goldberg J."/>
            <person name="Griggs A."/>
            <person name="Gujja S."/>
            <person name="Heilman E.R."/>
            <person name="Heiman D."/>
            <person name="Hepburn T."/>
            <person name="Howarth C."/>
            <person name="Jen D."/>
            <person name="Larson L."/>
            <person name="Lewis B."/>
            <person name="Mehta T."/>
            <person name="Park D."/>
            <person name="Pearson M."/>
            <person name="Roberts A."/>
            <person name="Saif S."/>
            <person name="Shea T."/>
            <person name="Shenoy N."/>
            <person name="Sisk P."/>
            <person name="Stolte C."/>
            <person name="Sykes S."/>
            <person name="Walk T."/>
            <person name="White J."/>
            <person name="Yandava C."/>
            <person name="Haas B."/>
            <person name="Henn M.R."/>
            <person name="Nusbaum C."/>
            <person name="Birren B."/>
        </authorList>
    </citation>
    <scope>NUCLEOTIDE SEQUENCE [LARGE SCALE GENOMIC DNA]</scope>
    <source>
        <strain evidence="2">NA</strain>
    </source>
</reference>
<gene>
    <name evidence="1" type="ORF">WUBG_18042</name>
</gene>